<reference evidence="1 2" key="1">
    <citation type="journal article" date="2011" name="PLoS Pathog.">
        <title>Dynamic evolution of pathogenicity revealed by sequencing and comparative genomics of 19 Pseudomonas syringae isolates.</title>
        <authorList>
            <person name="Baltrus D.A."/>
            <person name="Nishimura M.T."/>
            <person name="Romanchuk A."/>
            <person name="Chang J.H."/>
            <person name="Mukhtar M.S."/>
            <person name="Cherkis K."/>
            <person name="Roach J."/>
            <person name="Grant S.R."/>
            <person name="Jones C.D."/>
            <person name="Dangl J.L."/>
        </authorList>
    </citation>
    <scope>NUCLEOTIDE SEQUENCE [LARGE SCALE GENOMIC DNA]</scope>
    <source>
        <strain evidence="2">M301072PT</strain>
    </source>
</reference>
<dbReference type="AlphaFoldDB" id="F3FFJ0"/>
<sequence>MENATAAKTENTNDAPIAIFTPKAVFISISKDIEDAVIIPCTDRKKESCWSDGLFLQNYQTISS</sequence>
<dbReference type="EMBL" id="AEAH01000367">
    <property type="protein sequence ID" value="EGH28976.1"/>
    <property type="molecule type" value="Genomic_DNA"/>
</dbReference>
<proteinExistence type="predicted"/>
<dbReference type="Proteomes" id="UP000004471">
    <property type="component" value="Unassembled WGS sequence"/>
</dbReference>
<gene>
    <name evidence="1" type="ORF">PSYJA_08343</name>
</gene>
<organism evidence="1 2">
    <name type="scientific">Pseudomonas syringae pv. japonica str. M301072</name>
    <dbReference type="NCBI Taxonomy" id="629262"/>
    <lineage>
        <taxon>Bacteria</taxon>
        <taxon>Pseudomonadati</taxon>
        <taxon>Pseudomonadota</taxon>
        <taxon>Gammaproteobacteria</taxon>
        <taxon>Pseudomonadales</taxon>
        <taxon>Pseudomonadaceae</taxon>
        <taxon>Pseudomonas</taxon>
        <taxon>Pseudomonas syringae</taxon>
    </lineage>
</organism>
<comment type="caution">
    <text evidence="1">The sequence shown here is derived from an EMBL/GenBank/DDBJ whole genome shotgun (WGS) entry which is preliminary data.</text>
</comment>
<protein>
    <submittedName>
        <fullName evidence="1">Uncharacterized protein</fullName>
    </submittedName>
</protein>
<evidence type="ECO:0000313" key="2">
    <source>
        <dbReference type="Proteomes" id="UP000004471"/>
    </source>
</evidence>
<accession>F3FFJ0</accession>
<name>F3FFJ0_PSESX</name>
<evidence type="ECO:0000313" key="1">
    <source>
        <dbReference type="EMBL" id="EGH28976.1"/>
    </source>
</evidence>
<dbReference type="HOGENOM" id="CLU_2864526_0_0_6"/>